<dbReference type="AlphaFoldDB" id="A0A7M3MAC2"/>
<reference evidence="5 6" key="1">
    <citation type="submission" date="2018-06" db="EMBL/GenBank/DDBJ databases">
        <title>Complete genome of Desulfovibrio indonesiensis P37SLT.</title>
        <authorList>
            <person name="Crispim J.S."/>
            <person name="Vidigal P.M.P."/>
            <person name="Silva L.C.F."/>
            <person name="Laguardia C.N."/>
            <person name="Araujo L.C."/>
            <person name="Dias R.S."/>
            <person name="Sousa M.P."/>
            <person name="Paula S.O."/>
            <person name="Silva C."/>
        </authorList>
    </citation>
    <scope>NUCLEOTIDE SEQUENCE [LARGE SCALE GENOMIC DNA]</scope>
    <source>
        <strain evidence="5 6">P37SLT</strain>
    </source>
</reference>
<dbReference type="Pfam" id="PF00072">
    <property type="entry name" value="Response_reg"/>
    <property type="match status" value="1"/>
</dbReference>
<accession>A0A7M3MAC2</accession>
<dbReference type="OrthoDB" id="9800029at2"/>
<dbReference type="PANTHER" id="PTHR44591:SF14">
    <property type="entry name" value="PROTEIN PILG"/>
    <property type="match status" value="1"/>
</dbReference>
<feature type="domain" description="Response regulatory" evidence="4">
    <location>
        <begin position="7"/>
        <end position="121"/>
    </location>
</feature>
<dbReference type="InterPro" id="IPR011006">
    <property type="entry name" value="CheY-like_superfamily"/>
</dbReference>
<keyword evidence="6" id="KW-1185">Reference proteome</keyword>
<keyword evidence="2" id="KW-0902">Two-component regulatory system</keyword>
<name>A0A7M3MAC2_9BACT</name>
<evidence type="ECO:0000313" key="5">
    <source>
        <dbReference type="EMBL" id="TVM14580.1"/>
    </source>
</evidence>
<organism evidence="5 6">
    <name type="scientific">Oceanidesulfovibrio indonesiensis</name>
    <dbReference type="NCBI Taxonomy" id="54767"/>
    <lineage>
        <taxon>Bacteria</taxon>
        <taxon>Pseudomonadati</taxon>
        <taxon>Thermodesulfobacteriota</taxon>
        <taxon>Desulfovibrionia</taxon>
        <taxon>Desulfovibrionales</taxon>
        <taxon>Desulfovibrionaceae</taxon>
        <taxon>Oceanidesulfovibrio</taxon>
    </lineage>
</organism>
<evidence type="ECO:0000313" key="6">
    <source>
        <dbReference type="Proteomes" id="UP000448292"/>
    </source>
</evidence>
<evidence type="ECO:0000256" key="2">
    <source>
        <dbReference type="ARBA" id="ARBA00023012"/>
    </source>
</evidence>
<dbReference type="Gene3D" id="3.40.50.2300">
    <property type="match status" value="1"/>
</dbReference>
<comment type="caution">
    <text evidence="5">The sequence shown here is derived from an EMBL/GenBank/DDBJ whole genome shotgun (WGS) entry which is preliminary data.</text>
</comment>
<evidence type="ECO:0000256" key="1">
    <source>
        <dbReference type="ARBA" id="ARBA00022553"/>
    </source>
</evidence>
<dbReference type="GO" id="GO:0000160">
    <property type="term" value="P:phosphorelay signal transduction system"/>
    <property type="evidence" value="ECO:0007669"/>
    <property type="project" value="UniProtKB-KW"/>
</dbReference>
<sequence length="133" mass="14956">MEETSPKILVVDDEVDFLELFVKRFQKRGHNVAAVESGHEALAYLEENPVDVVVLDVKMPRMNGIEALKEIKKRHPLVEVIMLTGHGSVESGIQGISHGAYDYVMKPFNLEDLVYRIGKANERRQLLLGESIG</sequence>
<protein>
    <submittedName>
        <fullName evidence="5">Response regulator</fullName>
    </submittedName>
</protein>
<evidence type="ECO:0000256" key="3">
    <source>
        <dbReference type="PROSITE-ProRule" id="PRU00169"/>
    </source>
</evidence>
<dbReference type="PANTHER" id="PTHR44591">
    <property type="entry name" value="STRESS RESPONSE REGULATOR PROTEIN 1"/>
    <property type="match status" value="1"/>
</dbReference>
<proteinExistence type="predicted"/>
<dbReference type="SUPFAM" id="SSF52172">
    <property type="entry name" value="CheY-like"/>
    <property type="match status" value="1"/>
</dbReference>
<dbReference type="Proteomes" id="UP000448292">
    <property type="component" value="Unassembled WGS sequence"/>
</dbReference>
<dbReference type="PROSITE" id="PS50110">
    <property type="entry name" value="RESPONSE_REGULATORY"/>
    <property type="match status" value="1"/>
</dbReference>
<feature type="modified residue" description="4-aspartylphosphate" evidence="3">
    <location>
        <position position="56"/>
    </location>
</feature>
<keyword evidence="1 3" id="KW-0597">Phosphoprotein</keyword>
<dbReference type="EMBL" id="QMIE01000022">
    <property type="protein sequence ID" value="TVM14580.1"/>
    <property type="molecule type" value="Genomic_DNA"/>
</dbReference>
<gene>
    <name evidence="5" type="ORF">DPQ33_17070</name>
</gene>
<dbReference type="RefSeq" id="WP_144304442.1">
    <property type="nucleotide sequence ID" value="NZ_QMIE01000022.1"/>
</dbReference>
<evidence type="ECO:0000259" key="4">
    <source>
        <dbReference type="PROSITE" id="PS50110"/>
    </source>
</evidence>
<dbReference type="SMART" id="SM00448">
    <property type="entry name" value="REC"/>
    <property type="match status" value="1"/>
</dbReference>
<dbReference type="InterPro" id="IPR001789">
    <property type="entry name" value="Sig_transdc_resp-reg_receiver"/>
</dbReference>
<dbReference type="InterPro" id="IPR050595">
    <property type="entry name" value="Bact_response_regulator"/>
</dbReference>